<dbReference type="HAMAP" id="MF_00149">
    <property type="entry name" value="DNA_mis_repair"/>
    <property type="match status" value="1"/>
</dbReference>
<reference evidence="8 9" key="1">
    <citation type="submission" date="2016-10" db="EMBL/GenBank/DDBJ databases">
        <authorList>
            <person name="de Groot N.N."/>
        </authorList>
    </citation>
    <scope>NUCLEOTIDE SEQUENCE [LARGE SCALE GENOMIC DNA]</scope>
    <source>
        <strain evidence="8 9">AB35.6</strain>
    </source>
</reference>
<evidence type="ECO:0000256" key="1">
    <source>
        <dbReference type="ARBA" id="ARBA00006082"/>
    </source>
</evidence>
<dbReference type="InterPro" id="IPR020568">
    <property type="entry name" value="Ribosomal_Su5_D2-typ_SF"/>
</dbReference>
<dbReference type="GO" id="GO:0032300">
    <property type="term" value="C:mismatch repair complex"/>
    <property type="evidence" value="ECO:0007669"/>
    <property type="project" value="InterPro"/>
</dbReference>
<dbReference type="SUPFAM" id="SSF55874">
    <property type="entry name" value="ATPase domain of HSP90 chaperone/DNA topoisomerase II/histidine kinase"/>
    <property type="match status" value="1"/>
</dbReference>
<evidence type="ECO:0000256" key="5">
    <source>
        <dbReference type="HAMAP-Rule" id="MF_00149"/>
    </source>
</evidence>
<evidence type="ECO:0000313" key="9">
    <source>
        <dbReference type="Proteomes" id="UP000182409"/>
    </source>
</evidence>
<dbReference type="InterPro" id="IPR038973">
    <property type="entry name" value="MutL/Mlh/Pms-like"/>
</dbReference>
<dbReference type="GO" id="GO:0005524">
    <property type="term" value="F:ATP binding"/>
    <property type="evidence" value="ECO:0007669"/>
    <property type="project" value="InterPro"/>
</dbReference>
<protein>
    <recommendedName>
        <fullName evidence="2 5">DNA mismatch repair protein MutL</fullName>
    </recommendedName>
</protein>
<dbReference type="Pfam" id="PF13589">
    <property type="entry name" value="HATPase_c_3"/>
    <property type="match status" value="1"/>
</dbReference>
<dbReference type="PANTHER" id="PTHR10073">
    <property type="entry name" value="DNA MISMATCH REPAIR PROTEIN MLH, PMS, MUTL"/>
    <property type="match status" value="1"/>
</dbReference>
<evidence type="ECO:0000259" key="7">
    <source>
        <dbReference type="SMART" id="SM01340"/>
    </source>
</evidence>
<dbReference type="Gene3D" id="3.30.1370.100">
    <property type="entry name" value="MutL, C-terminal domain, regulatory subdomain"/>
    <property type="match status" value="1"/>
</dbReference>
<dbReference type="FunFam" id="3.30.565.10:FF:000003">
    <property type="entry name" value="DNA mismatch repair endonuclease MutL"/>
    <property type="match status" value="1"/>
</dbReference>
<dbReference type="InterPro" id="IPR020667">
    <property type="entry name" value="DNA_mismatch_repair_MutL"/>
</dbReference>
<keyword evidence="4 5" id="KW-0234">DNA repair</keyword>
<comment type="similarity">
    <text evidence="1 5">Belongs to the DNA mismatch repair MutL/HexB family.</text>
</comment>
<dbReference type="SMART" id="SM01340">
    <property type="entry name" value="DNA_mis_repair"/>
    <property type="match status" value="1"/>
</dbReference>
<dbReference type="GO" id="GO:0006298">
    <property type="term" value="P:mismatch repair"/>
    <property type="evidence" value="ECO:0007669"/>
    <property type="project" value="UniProtKB-UniRule"/>
</dbReference>
<feature type="domain" description="DNA mismatch repair protein S5" evidence="7">
    <location>
        <begin position="209"/>
        <end position="351"/>
    </location>
</feature>
<dbReference type="NCBIfam" id="TIGR00585">
    <property type="entry name" value="mutl"/>
    <property type="match status" value="1"/>
</dbReference>
<dbReference type="InterPro" id="IPR002099">
    <property type="entry name" value="MutL/Mlh/PMS"/>
</dbReference>
<evidence type="ECO:0000313" key="8">
    <source>
        <dbReference type="EMBL" id="SEB66113.1"/>
    </source>
</evidence>
<dbReference type="GO" id="GO:0030983">
    <property type="term" value="F:mismatched DNA binding"/>
    <property type="evidence" value="ECO:0007669"/>
    <property type="project" value="InterPro"/>
</dbReference>
<dbReference type="InterPro" id="IPR013507">
    <property type="entry name" value="DNA_mismatch_S5_2-like"/>
</dbReference>
<dbReference type="EMBL" id="FNSD01000001">
    <property type="protein sequence ID" value="SEB66113.1"/>
    <property type="molecule type" value="Genomic_DNA"/>
</dbReference>
<comment type="function">
    <text evidence="5">This protein is involved in the repair of mismatches in DNA. It is required for dam-dependent methyl-directed DNA mismatch repair. May act as a 'molecular matchmaker', a protein that promotes the formation of a stable complex between two or more DNA-binding proteins in an ATP-dependent manner without itself being part of a final effector complex.</text>
</comment>
<dbReference type="GO" id="GO:0016887">
    <property type="term" value="F:ATP hydrolysis activity"/>
    <property type="evidence" value="ECO:0007669"/>
    <property type="project" value="InterPro"/>
</dbReference>
<dbReference type="InterPro" id="IPR042121">
    <property type="entry name" value="MutL_C_regsub"/>
</dbReference>
<accession>A0A1H4L5Y7</accession>
<dbReference type="CDD" id="cd00782">
    <property type="entry name" value="MutL_Trans"/>
    <property type="match status" value="1"/>
</dbReference>
<dbReference type="InterPro" id="IPR042120">
    <property type="entry name" value="MutL_C_dimsub"/>
</dbReference>
<dbReference type="InterPro" id="IPR014721">
    <property type="entry name" value="Ribsml_uS5_D2-typ_fold_subgr"/>
</dbReference>
<dbReference type="Pfam" id="PF08676">
    <property type="entry name" value="MutL_C"/>
    <property type="match status" value="1"/>
</dbReference>
<dbReference type="InterPro" id="IPR014790">
    <property type="entry name" value="MutL_C"/>
</dbReference>
<dbReference type="Gene3D" id="3.30.230.10">
    <property type="match status" value="1"/>
</dbReference>
<dbReference type="RefSeq" id="WP_074653035.1">
    <property type="nucleotide sequence ID" value="NZ_FNSD01000001.1"/>
</dbReference>
<dbReference type="SUPFAM" id="SSF54211">
    <property type="entry name" value="Ribosomal protein S5 domain 2-like"/>
    <property type="match status" value="1"/>
</dbReference>
<dbReference type="InterPro" id="IPR036890">
    <property type="entry name" value="HATPase_C_sf"/>
</dbReference>
<proteinExistence type="inferred from homology"/>
<dbReference type="OrthoDB" id="9763467at2"/>
<dbReference type="Pfam" id="PF01119">
    <property type="entry name" value="DNA_mis_repair"/>
    <property type="match status" value="1"/>
</dbReference>
<dbReference type="CDD" id="cd16926">
    <property type="entry name" value="HATPase_MutL-MLH-PMS-like"/>
    <property type="match status" value="1"/>
</dbReference>
<dbReference type="InterPro" id="IPR037198">
    <property type="entry name" value="MutL_C_sf"/>
</dbReference>
<dbReference type="PROSITE" id="PS00058">
    <property type="entry name" value="DNA_MISMATCH_REPAIR_1"/>
    <property type="match status" value="1"/>
</dbReference>
<dbReference type="Gene3D" id="3.30.1540.20">
    <property type="entry name" value="MutL, C-terminal domain, dimerisation subdomain"/>
    <property type="match status" value="1"/>
</dbReference>
<sequence length="698" mass="76431">MGRIRVLSDQVANQIAAGEVVERPASVVKELLENAVDAGATRIRIEVEGGGRKLIRIVDNGHGMVRDDAMLAFERHATSKLRSAEDLLHIATLGFRGEALPSIASVARVELDTRSEEDAVGTRIEIHGGKMTKVEDVGVPVGTTIAIKDLFFNVPARKKFLKSEPTELSHVAALVTHYALAHPGKHFELHSATHALLIAPAVRDASERLYQILGSDISRDMLPCAAEMDFTRAGLPEPPPWRREEDYVAPEPGYLRVRGFVSKPELQKLNRGSIYVFVNGRQVRDRLILHALTEAYKNILPPTSFPVVLLFLEMPAAEVDVNVHPAKTEVRFRQSSFVHDFVRDTVRNTVLKARPAASFLSALAPSPRIGLLDGQESIELDPVVRGPGPGSDAPWSEHQIREASEADERRALDRSIGLIDASDVDGFSLTVKPLTPLPGRLSFGEIPLTRDEAAREWGTQGVGGAGIALTPCGDLPDAHAGTHLPAGTPARVPAAERIEDTANLAGLGGLRPLGQVQNSFILAVNEEGLWIIDQHVAHERILFEKVLRERQVERVQRQRLLMPLLIDLVPAQMANFAGMAEELNRNGFEAEPFGPRTLAVKSAPVGLEGKELELALAELLQTDDDAAQADNMETRARRIAASIACHAAVKINMPLETSKMQWLLDELGKTENPMACPHGRPIALRYSHKEIQRAFQRI</sequence>
<dbReference type="InterPro" id="IPR014762">
    <property type="entry name" value="DNA_mismatch_repair_CS"/>
</dbReference>
<dbReference type="Gene3D" id="3.30.565.10">
    <property type="entry name" value="Histidine kinase-like ATPase, C-terminal domain"/>
    <property type="match status" value="1"/>
</dbReference>
<dbReference type="AlphaFoldDB" id="A0A1H4L5Y7"/>
<dbReference type="SMART" id="SM00853">
    <property type="entry name" value="MutL_C"/>
    <property type="match status" value="1"/>
</dbReference>
<gene>
    <name evidence="5" type="primary">mutL</name>
    <name evidence="8" type="ORF">SAMN05443244_1481</name>
</gene>
<evidence type="ECO:0000256" key="3">
    <source>
        <dbReference type="ARBA" id="ARBA00022763"/>
    </source>
</evidence>
<keyword evidence="3 5" id="KW-0227">DNA damage</keyword>
<dbReference type="Proteomes" id="UP000182409">
    <property type="component" value="Unassembled WGS sequence"/>
</dbReference>
<name>A0A1H4L5Y7_9BACT</name>
<evidence type="ECO:0000256" key="4">
    <source>
        <dbReference type="ARBA" id="ARBA00023204"/>
    </source>
</evidence>
<organism evidence="8 9">
    <name type="scientific">Terriglobus roseus</name>
    <dbReference type="NCBI Taxonomy" id="392734"/>
    <lineage>
        <taxon>Bacteria</taxon>
        <taxon>Pseudomonadati</taxon>
        <taxon>Acidobacteriota</taxon>
        <taxon>Terriglobia</taxon>
        <taxon>Terriglobales</taxon>
        <taxon>Acidobacteriaceae</taxon>
        <taxon>Terriglobus</taxon>
    </lineage>
</organism>
<dbReference type="PANTHER" id="PTHR10073:SF12">
    <property type="entry name" value="DNA MISMATCH REPAIR PROTEIN MLH1"/>
    <property type="match status" value="1"/>
</dbReference>
<evidence type="ECO:0000256" key="2">
    <source>
        <dbReference type="ARBA" id="ARBA00021975"/>
    </source>
</evidence>
<feature type="domain" description="MutL C-terminal dimerisation" evidence="6">
    <location>
        <begin position="512"/>
        <end position="655"/>
    </location>
</feature>
<evidence type="ECO:0000259" key="6">
    <source>
        <dbReference type="SMART" id="SM00853"/>
    </source>
</evidence>
<dbReference type="GO" id="GO:0140664">
    <property type="term" value="F:ATP-dependent DNA damage sensor activity"/>
    <property type="evidence" value="ECO:0007669"/>
    <property type="project" value="InterPro"/>
</dbReference>
<dbReference type="SUPFAM" id="SSF118116">
    <property type="entry name" value="DNA mismatch repair protein MutL"/>
    <property type="match status" value="1"/>
</dbReference>